<evidence type="ECO:0000313" key="2">
    <source>
        <dbReference type="Proteomes" id="UP000694844"/>
    </source>
</evidence>
<keyword evidence="2" id="KW-1185">Reference proteome</keyword>
<dbReference type="KEGG" id="cvn:111118252"/>
<organism evidence="2 3">
    <name type="scientific">Crassostrea virginica</name>
    <name type="common">Eastern oyster</name>
    <dbReference type="NCBI Taxonomy" id="6565"/>
    <lineage>
        <taxon>Eukaryota</taxon>
        <taxon>Metazoa</taxon>
        <taxon>Spiralia</taxon>
        <taxon>Lophotrochozoa</taxon>
        <taxon>Mollusca</taxon>
        <taxon>Bivalvia</taxon>
        <taxon>Autobranchia</taxon>
        <taxon>Pteriomorphia</taxon>
        <taxon>Ostreida</taxon>
        <taxon>Ostreoidea</taxon>
        <taxon>Ostreidae</taxon>
        <taxon>Crassostrea</taxon>
    </lineage>
</organism>
<keyword evidence="1" id="KW-0472">Membrane</keyword>
<sequence length="116" mass="12928">MKLRQFVSGAAVLAVLAVEAVSWGWQWYLTRYFFAAVLADVALVCVLKYTTETLWPVDGLKDAALLSLYVTLLYSGLQAPHEVSGSLIYTLLFLISAAHKFIVCFVILVILQKIRC</sequence>
<keyword evidence="1" id="KW-1133">Transmembrane helix</keyword>
<protein>
    <submittedName>
        <fullName evidence="3">Uncharacterized protein LOC111118252 isoform X1</fullName>
    </submittedName>
</protein>
<dbReference type="RefSeq" id="XP_022313319.1">
    <property type="nucleotide sequence ID" value="XM_022457611.1"/>
</dbReference>
<dbReference type="Proteomes" id="UP000694844">
    <property type="component" value="Chromosome 2"/>
</dbReference>
<dbReference type="AlphaFoldDB" id="A0A8B8CDS5"/>
<evidence type="ECO:0000256" key="1">
    <source>
        <dbReference type="SAM" id="Phobius"/>
    </source>
</evidence>
<name>A0A8B8CDS5_CRAVI</name>
<reference evidence="3" key="1">
    <citation type="submission" date="2025-08" db="UniProtKB">
        <authorList>
            <consortium name="RefSeq"/>
        </authorList>
    </citation>
    <scope>IDENTIFICATION</scope>
    <source>
        <tissue evidence="3">Whole sample</tissue>
    </source>
</reference>
<proteinExistence type="predicted"/>
<feature type="transmembrane region" description="Helical" evidence="1">
    <location>
        <begin position="87"/>
        <end position="111"/>
    </location>
</feature>
<evidence type="ECO:0000313" key="3">
    <source>
        <dbReference type="RefSeq" id="XP_022313319.1"/>
    </source>
</evidence>
<accession>A0A8B8CDS5</accession>
<gene>
    <name evidence="3" type="primary">LOC111118252</name>
</gene>
<dbReference type="GeneID" id="111118252"/>
<keyword evidence="1" id="KW-0812">Transmembrane</keyword>